<feature type="transmembrane region" description="Helical" evidence="1">
    <location>
        <begin position="72"/>
        <end position="89"/>
    </location>
</feature>
<name>A0ABW6W4T8_9ACTN</name>
<feature type="transmembrane region" description="Helical" evidence="1">
    <location>
        <begin position="95"/>
        <end position="120"/>
    </location>
</feature>
<sequence>MTTLLSTDRTEKMLWWLALTGAAVSLILGIMFLVWPKATLHVGAVLFGLWLLIHGIVYLVNAITAHAADGGSRALAAVLGILFVIGGVICLRDIVVSLLVIATIIGITWLIGGIVGLVAAFAGHSSGPARTLAGVLGGISVLGGLVVLIWPGPSLATIVVLTGIWLLIIGALQLVLVLRSRPTAA</sequence>
<dbReference type="InterPro" id="IPR052712">
    <property type="entry name" value="Acid_resist_chaperone_HdeD"/>
</dbReference>
<organism evidence="2 3">
    <name type="scientific">Paractinoplanes globisporus</name>
    <dbReference type="NCBI Taxonomy" id="113565"/>
    <lineage>
        <taxon>Bacteria</taxon>
        <taxon>Bacillati</taxon>
        <taxon>Actinomycetota</taxon>
        <taxon>Actinomycetes</taxon>
        <taxon>Micromonosporales</taxon>
        <taxon>Micromonosporaceae</taxon>
        <taxon>Paractinoplanes</taxon>
    </lineage>
</organism>
<dbReference type="PANTHER" id="PTHR34989">
    <property type="entry name" value="PROTEIN HDED"/>
    <property type="match status" value="1"/>
</dbReference>
<keyword evidence="1" id="KW-1133">Transmembrane helix</keyword>
<dbReference type="PANTHER" id="PTHR34989:SF1">
    <property type="entry name" value="PROTEIN HDED"/>
    <property type="match status" value="1"/>
</dbReference>
<dbReference type="Proteomes" id="UP001602245">
    <property type="component" value="Unassembled WGS sequence"/>
</dbReference>
<dbReference type="Pfam" id="PF03729">
    <property type="entry name" value="DUF308"/>
    <property type="match status" value="2"/>
</dbReference>
<dbReference type="EMBL" id="JBIAZU010000001">
    <property type="protein sequence ID" value="MFF5288311.1"/>
    <property type="molecule type" value="Genomic_DNA"/>
</dbReference>
<feature type="transmembrane region" description="Helical" evidence="1">
    <location>
        <begin position="41"/>
        <end position="60"/>
    </location>
</feature>
<evidence type="ECO:0000256" key="1">
    <source>
        <dbReference type="SAM" id="Phobius"/>
    </source>
</evidence>
<protein>
    <submittedName>
        <fullName evidence="2">HdeD family acid-resistance protein</fullName>
    </submittedName>
</protein>
<gene>
    <name evidence="2" type="ORF">ACFY35_02665</name>
</gene>
<reference evidence="2 3" key="1">
    <citation type="submission" date="2024-10" db="EMBL/GenBank/DDBJ databases">
        <title>The Natural Products Discovery Center: Release of the First 8490 Sequenced Strains for Exploring Actinobacteria Biosynthetic Diversity.</title>
        <authorList>
            <person name="Kalkreuter E."/>
            <person name="Kautsar S.A."/>
            <person name="Yang D."/>
            <person name="Bader C.D."/>
            <person name="Teijaro C.N."/>
            <person name="Fluegel L."/>
            <person name="Davis C.M."/>
            <person name="Simpson J.R."/>
            <person name="Lauterbach L."/>
            <person name="Steele A.D."/>
            <person name="Gui C."/>
            <person name="Meng S."/>
            <person name="Li G."/>
            <person name="Viehrig K."/>
            <person name="Ye F."/>
            <person name="Su P."/>
            <person name="Kiefer A.F."/>
            <person name="Nichols A."/>
            <person name="Cepeda A.J."/>
            <person name="Yan W."/>
            <person name="Fan B."/>
            <person name="Jiang Y."/>
            <person name="Adhikari A."/>
            <person name="Zheng C.-J."/>
            <person name="Schuster L."/>
            <person name="Cowan T.M."/>
            <person name="Smanski M.J."/>
            <person name="Chevrette M.G."/>
            <person name="De Carvalho L.P.S."/>
            <person name="Shen B."/>
        </authorList>
    </citation>
    <scope>NUCLEOTIDE SEQUENCE [LARGE SCALE GENOMIC DNA]</scope>
    <source>
        <strain evidence="2 3">NPDC000087</strain>
    </source>
</reference>
<feature type="transmembrane region" description="Helical" evidence="1">
    <location>
        <begin position="14"/>
        <end position="35"/>
    </location>
</feature>
<evidence type="ECO:0000313" key="2">
    <source>
        <dbReference type="EMBL" id="MFF5288311.1"/>
    </source>
</evidence>
<keyword evidence="1" id="KW-0812">Transmembrane</keyword>
<feature type="transmembrane region" description="Helical" evidence="1">
    <location>
        <begin position="156"/>
        <end position="178"/>
    </location>
</feature>
<dbReference type="RefSeq" id="WP_020511350.1">
    <property type="nucleotide sequence ID" value="NZ_JBIAZU010000001.1"/>
</dbReference>
<evidence type="ECO:0000313" key="3">
    <source>
        <dbReference type="Proteomes" id="UP001602245"/>
    </source>
</evidence>
<feature type="transmembrane region" description="Helical" evidence="1">
    <location>
        <begin position="132"/>
        <end position="150"/>
    </location>
</feature>
<dbReference type="InterPro" id="IPR005325">
    <property type="entry name" value="DUF308_memb"/>
</dbReference>
<proteinExistence type="predicted"/>
<accession>A0ABW6W4T8</accession>
<keyword evidence="1" id="KW-0472">Membrane</keyword>
<comment type="caution">
    <text evidence="2">The sequence shown here is derived from an EMBL/GenBank/DDBJ whole genome shotgun (WGS) entry which is preliminary data.</text>
</comment>
<keyword evidence="3" id="KW-1185">Reference proteome</keyword>